<feature type="compositionally biased region" description="Acidic residues" evidence="1">
    <location>
        <begin position="89"/>
        <end position="101"/>
    </location>
</feature>
<dbReference type="STRING" id="1764295.A0A5B8MPM7"/>
<dbReference type="Pfam" id="PF17780">
    <property type="entry name" value="OCRE"/>
    <property type="match status" value="1"/>
</dbReference>
<evidence type="ECO:0000256" key="1">
    <source>
        <dbReference type="SAM" id="MobiDB-lite"/>
    </source>
</evidence>
<reference evidence="4 5" key="1">
    <citation type="submission" date="2018-07" db="EMBL/GenBank/DDBJ databases">
        <title>The complete nuclear genome of the prasinophyte Chloropicon primus (CCMP1205).</title>
        <authorList>
            <person name="Pombert J.-F."/>
            <person name="Otis C."/>
            <person name="Turmel M."/>
            <person name="Lemieux C."/>
        </authorList>
    </citation>
    <scope>NUCLEOTIDE SEQUENCE [LARGE SCALE GENOMIC DNA]</scope>
    <source>
        <strain evidence="4 5">CCMP1205</strain>
    </source>
</reference>
<feature type="region of interest" description="Disordered" evidence="1">
    <location>
        <begin position="382"/>
        <end position="403"/>
    </location>
</feature>
<evidence type="ECO:0000259" key="3">
    <source>
        <dbReference type="Pfam" id="PF17780"/>
    </source>
</evidence>
<name>A0A5B8MPM7_9CHLO</name>
<organism evidence="4 5">
    <name type="scientific">Chloropicon primus</name>
    <dbReference type="NCBI Taxonomy" id="1764295"/>
    <lineage>
        <taxon>Eukaryota</taxon>
        <taxon>Viridiplantae</taxon>
        <taxon>Chlorophyta</taxon>
        <taxon>Chloropicophyceae</taxon>
        <taxon>Chloropicales</taxon>
        <taxon>Chloropicaceae</taxon>
        <taxon>Chloropicon</taxon>
    </lineage>
</organism>
<dbReference type="Pfam" id="PF02037">
    <property type="entry name" value="SAP"/>
    <property type="match status" value="1"/>
</dbReference>
<dbReference type="InterPro" id="IPR003034">
    <property type="entry name" value="SAP_dom"/>
</dbReference>
<protein>
    <submittedName>
        <fullName evidence="4">Uncharacterized protein</fullName>
    </submittedName>
</protein>
<feature type="compositionally biased region" description="Basic and acidic residues" evidence="1">
    <location>
        <begin position="125"/>
        <end position="137"/>
    </location>
</feature>
<gene>
    <name evidence="4" type="ORF">A3770_07p49770</name>
</gene>
<dbReference type="InterPro" id="IPR039905">
    <property type="entry name" value="CD2BP2/Lin1"/>
</dbReference>
<dbReference type="PANTHER" id="PTHR13138">
    <property type="entry name" value="PROTEIN LIN1"/>
    <property type="match status" value="1"/>
</dbReference>
<dbReference type="AlphaFoldDB" id="A0A5B8MPM7"/>
<dbReference type="PANTHER" id="PTHR13138:SF3">
    <property type="entry name" value="CD2 ANTIGEN CYTOPLASMIC TAIL-BINDING PROTEIN 2"/>
    <property type="match status" value="1"/>
</dbReference>
<feature type="region of interest" description="Disordered" evidence="1">
    <location>
        <begin position="300"/>
        <end position="348"/>
    </location>
</feature>
<evidence type="ECO:0000259" key="2">
    <source>
        <dbReference type="Pfam" id="PF02037"/>
    </source>
</evidence>
<accession>A0A5B8MPM7</accession>
<proteinExistence type="predicted"/>
<dbReference type="EMBL" id="CP031040">
    <property type="protein sequence ID" value="QDZ22459.1"/>
    <property type="molecule type" value="Genomic_DNA"/>
</dbReference>
<feature type="compositionally biased region" description="Basic and acidic residues" evidence="1">
    <location>
        <begin position="26"/>
        <end position="46"/>
    </location>
</feature>
<feature type="region of interest" description="Disordered" evidence="1">
    <location>
        <begin position="1"/>
        <end position="156"/>
    </location>
</feature>
<feature type="compositionally biased region" description="Low complexity" evidence="1">
    <location>
        <begin position="238"/>
        <end position="247"/>
    </location>
</feature>
<feature type="compositionally biased region" description="Basic and acidic residues" evidence="1">
    <location>
        <begin position="1"/>
        <end position="19"/>
    </location>
</feature>
<sequence length="444" mass="48500">MKTTEELVREALLEEEARKERKHQHAREEEERRGGHAQDGEHEQGHHGKGKEKRVEFEGDDASLDVRIKEAKRRRTAARRGGSLVQTQEDVELGDVEEAEEAGAVRRDLGGEGGGGVSFTAFNLDDERATGRFDKDGNYYWNDENDRDGEKKDKDEVEDAWLKDVDVLDKSKAEAALRAKRVAEDQKGAPEELTERQIALLNMKIADILKEGETVQVALQRLGGKDAKRAKRLGGKRGLPPGLQASESGGGEASGGNQSEEMKADFKELTECSTTLMGAGELDVFSKKKVDFERAASLFLGTNDDGGMDGDDGDDDMFAEDEGANAARAEGPSSSGAASDPAANDDEDYGSWSISKLKQFLVSRGEDLTGVAEKAELVTRARNKAKGESCSGQHQQPNPVPPGYVWDPHSSYYFNHDKQLYFDSSSGYFFNGTAWVKEEGGGGT</sequence>
<dbReference type="GO" id="GO:0005682">
    <property type="term" value="C:U5 snRNP"/>
    <property type="evidence" value="ECO:0007669"/>
    <property type="project" value="InterPro"/>
</dbReference>
<dbReference type="OrthoDB" id="331341at2759"/>
<dbReference type="InterPro" id="IPR041591">
    <property type="entry name" value="OCRE"/>
</dbReference>
<feature type="domain" description="OCRE" evidence="3">
    <location>
        <begin position="403"/>
        <end position="433"/>
    </location>
</feature>
<keyword evidence="5" id="KW-1185">Reference proteome</keyword>
<feature type="compositionally biased region" description="Low complexity" evidence="1">
    <location>
        <begin position="326"/>
        <end position="342"/>
    </location>
</feature>
<dbReference type="Proteomes" id="UP000316726">
    <property type="component" value="Chromosome 7"/>
</dbReference>
<evidence type="ECO:0000313" key="4">
    <source>
        <dbReference type="EMBL" id="QDZ22459.1"/>
    </source>
</evidence>
<dbReference type="CDD" id="cd16074">
    <property type="entry name" value="OCRE"/>
    <property type="match status" value="1"/>
</dbReference>
<feature type="region of interest" description="Disordered" evidence="1">
    <location>
        <begin position="223"/>
        <end position="266"/>
    </location>
</feature>
<feature type="domain" description="SAP" evidence="2">
    <location>
        <begin position="348"/>
        <end position="382"/>
    </location>
</feature>
<evidence type="ECO:0000313" key="5">
    <source>
        <dbReference type="Proteomes" id="UP000316726"/>
    </source>
</evidence>
<feature type="compositionally biased region" description="Acidic residues" evidence="1">
    <location>
        <begin position="306"/>
        <end position="323"/>
    </location>
</feature>